<dbReference type="InterPro" id="IPR036047">
    <property type="entry name" value="F-box-like_dom_sf"/>
</dbReference>
<evidence type="ECO:0000259" key="2">
    <source>
        <dbReference type="PROSITE" id="PS50181"/>
    </source>
</evidence>
<dbReference type="Pfam" id="PF12937">
    <property type="entry name" value="F-box-like"/>
    <property type="match status" value="1"/>
</dbReference>
<dbReference type="PROSITE" id="PS50181">
    <property type="entry name" value="FBOX"/>
    <property type="match status" value="1"/>
</dbReference>
<proteinExistence type="predicted"/>
<dbReference type="Gene3D" id="1.20.1280.50">
    <property type="match status" value="1"/>
</dbReference>
<gene>
    <name evidence="3" type="ORF">EXIGLDRAFT_843072</name>
</gene>
<name>A0A165CWM0_EXIGL</name>
<evidence type="ECO:0000313" key="3">
    <source>
        <dbReference type="EMBL" id="KZV83307.1"/>
    </source>
</evidence>
<organism evidence="3 4">
    <name type="scientific">Exidia glandulosa HHB12029</name>
    <dbReference type="NCBI Taxonomy" id="1314781"/>
    <lineage>
        <taxon>Eukaryota</taxon>
        <taxon>Fungi</taxon>
        <taxon>Dikarya</taxon>
        <taxon>Basidiomycota</taxon>
        <taxon>Agaricomycotina</taxon>
        <taxon>Agaricomycetes</taxon>
        <taxon>Auriculariales</taxon>
        <taxon>Exidiaceae</taxon>
        <taxon>Exidia</taxon>
    </lineage>
</organism>
<dbReference type="SUPFAM" id="SSF81383">
    <property type="entry name" value="F-box domain"/>
    <property type="match status" value="1"/>
</dbReference>
<accession>A0A165CWM0</accession>
<evidence type="ECO:0000256" key="1">
    <source>
        <dbReference type="SAM" id="MobiDB-lite"/>
    </source>
</evidence>
<dbReference type="AlphaFoldDB" id="A0A165CWM0"/>
<dbReference type="InterPro" id="IPR001810">
    <property type="entry name" value="F-box_dom"/>
</dbReference>
<keyword evidence="4" id="KW-1185">Reference proteome</keyword>
<reference evidence="3 4" key="1">
    <citation type="journal article" date="2016" name="Mol. Biol. Evol.">
        <title>Comparative Genomics of Early-Diverging Mushroom-Forming Fungi Provides Insights into the Origins of Lignocellulose Decay Capabilities.</title>
        <authorList>
            <person name="Nagy L.G."/>
            <person name="Riley R."/>
            <person name="Tritt A."/>
            <person name="Adam C."/>
            <person name="Daum C."/>
            <person name="Floudas D."/>
            <person name="Sun H."/>
            <person name="Yadav J.S."/>
            <person name="Pangilinan J."/>
            <person name="Larsson K.H."/>
            <person name="Matsuura K."/>
            <person name="Barry K."/>
            <person name="Labutti K."/>
            <person name="Kuo R."/>
            <person name="Ohm R.A."/>
            <person name="Bhattacharya S.S."/>
            <person name="Shirouzu T."/>
            <person name="Yoshinaga Y."/>
            <person name="Martin F.M."/>
            <person name="Grigoriev I.V."/>
            <person name="Hibbett D.S."/>
        </authorList>
    </citation>
    <scope>NUCLEOTIDE SEQUENCE [LARGE SCALE GENOMIC DNA]</scope>
    <source>
        <strain evidence="3 4">HHB12029</strain>
    </source>
</reference>
<dbReference type="OrthoDB" id="3219769at2759"/>
<dbReference type="EMBL" id="KV426279">
    <property type="protein sequence ID" value="KZV83307.1"/>
    <property type="molecule type" value="Genomic_DNA"/>
</dbReference>
<sequence length="538" mass="59372">MANSHGGLPATSGWGRSATPASVPANEKAALFTSVTNALFATTSSTKSAQDVASALDSVSQIAQAASRKFAQSWNNGGPHILARVPDDVLLECFRHLNFKGCTTASHVSHRWRRVTLSAPTLWATITRIPRQATVFEEWLNRSGAAPLSLSTGGYHLTDNIIDAIVPHMWRVVHLGFAGYGIPKKLLSTPVPALRTFYHGHTRTSWPLSDNWATTMRTTLHTLALYEFILPAEIGQFPTVHTFSGFLGPGSNPQRLFETFPMVRRVRLDGVTDDCLIPTSRTPITLSTLHIRSLIGGPTRTGFDFGPLLDIVTNPPPRELLLNLSKSWIGALALFTASRNQPWSLEFDNCIDTLYLRAAGGYEYVIRMAVPDICRELVPAEPYLGHLASLSVPYLELRTMLTRHVIMPALDVLSITHIDPLLRAKVHAQSPAQLRVPKLRVLELVQHQEYFDTVNPARRDDVVNLRAWMANDLPTALRQQILFTPATLERLALVGPAFVGAHEEELAAMSALAPRSDVRNWDGPPSMGTLPDFGELYW</sequence>
<feature type="region of interest" description="Disordered" evidence="1">
    <location>
        <begin position="1"/>
        <end position="21"/>
    </location>
</feature>
<feature type="domain" description="F-box" evidence="2">
    <location>
        <begin position="79"/>
        <end position="126"/>
    </location>
</feature>
<protein>
    <recommendedName>
        <fullName evidence="2">F-box domain-containing protein</fullName>
    </recommendedName>
</protein>
<dbReference type="InParanoid" id="A0A165CWM0"/>
<evidence type="ECO:0000313" key="4">
    <source>
        <dbReference type="Proteomes" id="UP000077266"/>
    </source>
</evidence>
<dbReference type="Proteomes" id="UP000077266">
    <property type="component" value="Unassembled WGS sequence"/>
</dbReference>
<dbReference type="STRING" id="1314781.A0A165CWM0"/>